<evidence type="ECO:0000256" key="6">
    <source>
        <dbReference type="PROSITE-ProRule" id="PRU01263"/>
    </source>
</evidence>
<dbReference type="Proteomes" id="UP000092461">
    <property type="component" value="Unassembled WGS sequence"/>
</dbReference>
<evidence type="ECO:0000259" key="8">
    <source>
        <dbReference type="PROSITE" id="PS51915"/>
    </source>
</evidence>
<dbReference type="GO" id="GO:0043565">
    <property type="term" value="F:sequence-specific DNA binding"/>
    <property type="evidence" value="ECO:0007669"/>
    <property type="project" value="InterPro"/>
</dbReference>
<reference evidence="10" key="3">
    <citation type="submission" date="2020-05" db="UniProtKB">
        <authorList>
            <consortium name="EnsemblMetazoa"/>
        </authorList>
    </citation>
    <scope>IDENTIFICATION</scope>
    <source>
        <strain evidence="10">Jacobina</strain>
    </source>
</reference>
<dbReference type="SMART" id="SM00868">
    <property type="entry name" value="zf-AD"/>
    <property type="match status" value="1"/>
</dbReference>
<keyword evidence="4 5" id="KW-0238">DNA-binding</keyword>
<dbReference type="PANTHER" id="PTHR46600:SF11">
    <property type="entry name" value="THAP DOMAIN-CONTAINING PROTEIN 10"/>
    <property type="match status" value="1"/>
</dbReference>
<dbReference type="Pfam" id="PF05485">
    <property type="entry name" value="THAP"/>
    <property type="match status" value="1"/>
</dbReference>
<name>A0A1B0CSK2_LUTLO</name>
<evidence type="ECO:0000313" key="11">
    <source>
        <dbReference type="Proteomes" id="UP000092461"/>
    </source>
</evidence>
<feature type="domain" description="ZAD" evidence="8">
    <location>
        <begin position="200"/>
        <end position="276"/>
    </location>
</feature>
<keyword evidence="2 5" id="KW-0863">Zinc-finger</keyword>
<keyword evidence="1 6" id="KW-0479">Metal-binding</keyword>
<feature type="domain" description="THAP-type" evidence="7">
    <location>
        <begin position="1"/>
        <end position="99"/>
    </location>
</feature>
<feature type="binding site" evidence="6">
    <location>
        <position position="249"/>
    </location>
    <ligand>
        <name>Zn(2+)</name>
        <dbReference type="ChEBI" id="CHEBI:29105"/>
    </ligand>
</feature>
<proteinExistence type="predicted"/>
<evidence type="ECO:0000256" key="1">
    <source>
        <dbReference type="ARBA" id="ARBA00022723"/>
    </source>
</evidence>
<dbReference type="Gene3D" id="3.40.1800.20">
    <property type="match status" value="1"/>
</dbReference>
<evidence type="ECO:0000313" key="9">
    <source>
        <dbReference type="EMBL" id="MBC1178771.1"/>
    </source>
</evidence>
<evidence type="ECO:0000313" key="10">
    <source>
        <dbReference type="EnsemblMetazoa" id="LLOJ007851-PA"/>
    </source>
</evidence>
<dbReference type="SMART" id="SM00692">
    <property type="entry name" value="DM3"/>
    <property type="match status" value="1"/>
</dbReference>
<dbReference type="VEuPathDB" id="VectorBase:LLONM1_001629"/>
<dbReference type="InterPro" id="IPR006612">
    <property type="entry name" value="THAP_Znf"/>
</dbReference>
<dbReference type="SMART" id="SM00980">
    <property type="entry name" value="THAP"/>
    <property type="match status" value="1"/>
</dbReference>
<dbReference type="GO" id="GO:0008270">
    <property type="term" value="F:zinc ion binding"/>
    <property type="evidence" value="ECO:0007669"/>
    <property type="project" value="UniProtKB-UniRule"/>
</dbReference>
<dbReference type="Pfam" id="PF07776">
    <property type="entry name" value="zf-AD"/>
    <property type="match status" value="1"/>
</dbReference>
<organism evidence="10 11">
    <name type="scientific">Lutzomyia longipalpis</name>
    <name type="common">Sand fly</name>
    <dbReference type="NCBI Taxonomy" id="7200"/>
    <lineage>
        <taxon>Eukaryota</taxon>
        <taxon>Metazoa</taxon>
        <taxon>Ecdysozoa</taxon>
        <taxon>Arthropoda</taxon>
        <taxon>Hexapoda</taxon>
        <taxon>Insecta</taxon>
        <taxon>Pterygota</taxon>
        <taxon>Neoptera</taxon>
        <taxon>Endopterygota</taxon>
        <taxon>Diptera</taxon>
        <taxon>Nematocera</taxon>
        <taxon>Psychodoidea</taxon>
        <taxon>Psychodidae</taxon>
        <taxon>Lutzomyia</taxon>
        <taxon>Lutzomyia</taxon>
    </lineage>
</organism>
<evidence type="ECO:0000256" key="2">
    <source>
        <dbReference type="ARBA" id="ARBA00022771"/>
    </source>
</evidence>
<dbReference type="PANTHER" id="PTHR46600">
    <property type="entry name" value="THAP DOMAIN-CONTAINING"/>
    <property type="match status" value="1"/>
</dbReference>
<sequence>MSKRCCARTCFNSIYANSHCRQVNNKSGEVFYFGVPKYEKYAERWLTAAGREDLLSKPLVKLVKYFMCSDHFEDHCFVPGSKRSVLRKQMHPLEIPVPTIFKSNIDKFVPKATKIVQNQEENHRESGRRKAPNTSIIVKKETSISSAEEASEIRILNQNLPKEVETKDDSNSIKEFYLTIEDDNEMEEDEVQEISSPFVDMCRLCSVKVDDTKTTQLFPIFSRPDIVEKLNVILPGVIQENDGWPQEICNLCLKKVTYCATFISGFIAAQDVFMNMR</sequence>
<dbReference type="SUPFAM" id="SSF57716">
    <property type="entry name" value="Glucocorticoid receptor-like (DNA-binding domain)"/>
    <property type="match status" value="2"/>
</dbReference>
<reference evidence="9" key="2">
    <citation type="journal article" date="2020" name="BMC">
        <title>Leishmania infection induces a limited differential gene expression in the sand fly midgut.</title>
        <authorList>
            <person name="Coutinho-Abreu I.V."/>
            <person name="Serafim T.D."/>
            <person name="Meneses C."/>
            <person name="Kamhawi S."/>
            <person name="Oliveira F."/>
            <person name="Valenzuela J.G."/>
        </authorList>
    </citation>
    <scope>NUCLEOTIDE SEQUENCE</scope>
    <source>
        <strain evidence="9">Jacobina</strain>
        <tissue evidence="9">Midgut</tissue>
    </source>
</reference>
<evidence type="ECO:0000259" key="7">
    <source>
        <dbReference type="PROSITE" id="PS50950"/>
    </source>
</evidence>
<dbReference type="EnsemblMetazoa" id="LLOJ007851-RA">
    <property type="protein sequence ID" value="LLOJ007851-PA"/>
    <property type="gene ID" value="LLOJ007851"/>
</dbReference>
<feature type="binding site" evidence="6">
    <location>
        <position position="205"/>
    </location>
    <ligand>
        <name>Zn(2+)</name>
        <dbReference type="ChEBI" id="CHEBI:29105"/>
    </ligand>
</feature>
<keyword evidence="11" id="KW-1185">Reference proteome</keyword>
<dbReference type="PROSITE" id="PS50950">
    <property type="entry name" value="ZF_THAP"/>
    <property type="match status" value="1"/>
</dbReference>
<dbReference type="EMBL" id="GITU01010068">
    <property type="protein sequence ID" value="MBC1178771.1"/>
    <property type="molecule type" value="Transcribed_RNA"/>
</dbReference>
<evidence type="ECO:0000256" key="5">
    <source>
        <dbReference type="PROSITE-ProRule" id="PRU00309"/>
    </source>
</evidence>
<dbReference type="InterPro" id="IPR012934">
    <property type="entry name" value="Znf_AD"/>
</dbReference>
<accession>A0A1B0CSK2</accession>
<dbReference type="VEuPathDB" id="VectorBase:LLOJ007851"/>
<dbReference type="InterPro" id="IPR026516">
    <property type="entry name" value="THAP1/10"/>
</dbReference>
<evidence type="ECO:0000256" key="4">
    <source>
        <dbReference type="ARBA" id="ARBA00023125"/>
    </source>
</evidence>
<keyword evidence="3 6" id="KW-0862">Zinc</keyword>
<dbReference type="EMBL" id="AJWK01026152">
    <property type="status" value="NOT_ANNOTATED_CDS"/>
    <property type="molecule type" value="Genomic_DNA"/>
</dbReference>
<protein>
    <submittedName>
        <fullName evidence="9 10">Uncharacterized protein</fullName>
    </submittedName>
</protein>
<dbReference type="GO" id="GO:0005634">
    <property type="term" value="C:nucleus"/>
    <property type="evidence" value="ECO:0007669"/>
    <property type="project" value="InterPro"/>
</dbReference>
<reference evidence="11" key="1">
    <citation type="submission" date="2012-05" db="EMBL/GenBank/DDBJ databases">
        <title>Whole Genome Assembly of Lutzomyia longipalpis.</title>
        <authorList>
            <person name="Richards S."/>
            <person name="Qu C."/>
            <person name="Dillon R."/>
            <person name="Worley K."/>
            <person name="Scherer S."/>
            <person name="Batterton M."/>
            <person name="Taylor A."/>
            <person name="Hawes A."/>
            <person name="Hernandez B."/>
            <person name="Kovar C."/>
            <person name="Mandapat C."/>
            <person name="Pham C."/>
            <person name="Qu C."/>
            <person name="Jing C."/>
            <person name="Bess C."/>
            <person name="Bandaranaike D."/>
            <person name="Ngo D."/>
            <person name="Ongeri F."/>
            <person name="Arias F."/>
            <person name="Lara F."/>
            <person name="Weissenberger G."/>
            <person name="Kamau G."/>
            <person name="Han H."/>
            <person name="Shen H."/>
            <person name="Dinh H."/>
            <person name="Khalil I."/>
            <person name="Jones J."/>
            <person name="Shafer J."/>
            <person name="Jayaseelan J."/>
            <person name="Quiroz J."/>
            <person name="Blankenburg K."/>
            <person name="Nguyen L."/>
            <person name="Jackson L."/>
            <person name="Francisco L."/>
            <person name="Tang L.-Y."/>
            <person name="Pu L.-L."/>
            <person name="Perales L."/>
            <person name="Lorensuhewa L."/>
            <person name="Munidasa M."/>
            <person name="Coyle M."/>
            <person name="Taylor M."/>
            <person name="Puazo M."/>
            <person name="Firestine M."/>
            <person name="Scheel M."/>
            <person name="Javaid M."/>
            <person name="Wang M."/>
            <person name="Li M."/>
            <person name="Tabassum N."/>
            <person name="Saada N."/>
            <person name="Osuji N."/>
            <person name="Aqrawi P."/>
            <person name="Fu Q."/>
            <person name="Thornton R."/>
            <person name="Raj R."/>
            <person name="Goodspeed R."/>
            <person name="Mata R."/>
            <person name="Najjar R."/>
            <person name="Gubbala S."/>
            <person name="Lee S."/>
            <person name="Denson S."/>
            <person name="Patil S."/>
            <person name="Macmil S."/>
            <person name="Qi S."/>
            <person name="Matskevitch T."/>
            <person name="Palculict T."/>
            <person name="Mathew T."/>
            <person name="Vee V."/>
            <person name="Velamala V."/>
            <person name="Korchina V."/>
            <person name="Cai W."/>
            <person name="Liu W."/>
            <person name="Dai W."/>
            <person name="Zou X."/>
            <person name="Zhu Y."/>
            <person name="Zhang Y."/>
            <person name="Wu Y.-Q."/>
            <person name="Xin Y."/>
            <person name="Nazarath L."/>
            <person name="Kovar C."/>
            <person name="Han Y."/>
            <person name="Muzny D."/>
            <person name="Gibbs R."/>
        </authorList>
    </citation>
    <scope>NUCLEOTIDE SEQUENCE [LARGE SCALE GENOMIC DNA]</scope>
    <source>
        <strain evidence="11">Jacobina</strain>
    </source>
</reference>
<feature type="binding site" evidence="6">
    <location>
        <position position="202"/>
    </location>
    <ligand>
        <name>Zn(2+)</name>
        <dbReference type="ChEBI" id="CHEBI:29105"/>
    </ligand>
</feature>
<evidence type="ECO:0000256" key="3">
    <source>
        <dbReference type="ARBA" id="ARBA00022833"/>
    </source>
</evidence>
<dbReference type="PROSITE" id="PS51915">
    <property type="entry name" value="ZAD"/>
    <property type="match status" value="1"/>
</dbReference>
<feature type="binding site" evidence="6">
    <location>
        <position position="252"/>
    </location>
    <ligand>
        <name>Zn(2+)</name>
        <dbReference type="ChEBI" id="CHEBI:29105"/>
    </ligand>
</feature>
<dbReference type="AlphaFoldDB" id="A0A1B0CSK2"/>